<accession>A0A1G4ATV7</accession>
<dbReference type="Gene3D" id="3.40.710.10">
    <property type="entry name" value="DD-peptidase/beta-lactamase superfamily"/>
    <property type="match status" value="1"/>
</dbReference>
<dbReference type="AlphaFoldDB" id="A0A1G4ATV7"/>
<dbReference type="InterPro" id="IPR001466">
    <property type="entry name" value="Beta-lactam-related"/>
</dbReference>
<keyword evidence="5" id="KW-1185">Reference proteome</keyword>
<evidence type="ECO:0000313" key="4">
    <source>
        <dbReference type="EMBL" id="OHE92541.1"/>
    </source>
</evidence>
<organism evidence="4 5">
    <name type="scientific">Colletotrichum orchidophilum</name>
    <dbReference type="NCBI Taxonomy" id="1209926"/>
    <lineage>
        <taxon>Eukaryota</taxon>
        <taxon>Fungi</taxon>
        <taxon>Dikarya</taxon>
        <taxon>Ascomycota</taxon>
        <taxon>Pezizomycotina</taxon>
        <taxon>Sordariomycetes</taxon>
        <taxon>Hypocreomycetidae</taxon>
        <taxon>Glomerellales</taxon>
        <taxon>Glomerellaceae</taxon>
        <taxon>Colletotrichum</taxon>
    </lineage>
</organism>
<evidence type="ECO:0000256" key="2">
    <source>
        <dbReference type="ARBA" id="ARBA00022801"/>
    </source>
</evidence>
<dbReference type="EMBL" id="MJBS01000145">
    <property type="protein sequence ID" value="OHE92541.1"/>
    <property type="molecule type" value="Genomic_DNA"/>
</dbReference>
<dbReference type="SUPFAM" id="SSF56601">
    <property type="entry name" value="beta-lactamase/transpeptidase-like"/>
    <property type="match status" value="1"/>
</dbReference>
<dbReference type="InterPro" id="IPR050789">
    <property type="entry name" value="Diverse_Enzym_Activities"/>
</dbReference>
<dbReference type="STRING" id="1209926.A0A1G4ATV7"/>
<sequence>MSSFEDLIETAVRDGILPGVVLYAKDKSGQLDYAKVISPENTPHIPTLTSSSTLWLASATKLITTIAVLQLVERGKVTLDEDVAPHIPALASQQVLTGFTSTSDDDARPVPILEPRGNPLTLRHLLTHSAGTTYDFLSPDVIQRWQALNDITPISGANVEERFAHPLVYQPGREWSYSNSIDWAGCVVESVTGVDLETYLRTNIFEPLGLESFTFSRARVAGEEEAGEKKKGGEKGNNTLWPLSEREASTGRVIPHTTGVGIDLQRGVEAPLGGQGLYGRMDEYLVILHSLLLDDGRLLRPQTAAGMFRPQLGEASKKSLLEKMEDSSWTVGDLPPTREYDWAFGGLLVDGEAHPRRRPGTLIWGGAANIFWWIDRETGLAGVFGTQIMPAGEAVTRGYIKAFEDEMYSRVQSLKRGY</sequence>
<name>A0A1G4ATV7_9PEZI</name>
<evidence type="ECO:0000256" key="1">
    <source>
        <dbReference type="ARBA" id="ARBA00009009"/>
    </source>
</evidence>
<keyword evidence="2" id="KW-0378">Hydrolase</keyword>
<feature type="domain" description="Beta-lactamase-related" evidence="3">
    <location>
        <begin position="54"/>
        <end position="392"/>
    </location>
</feature>
<dbReference type="GO" id="GO:0016787">
    <property type="term" value="F:hydrolase activity"/>
    <property type="evidence" value="ECO:0007669"/>
    <property type="project" value="UniProtKB-KW"/>
</dbReference>
<dbReference type="Pfam" id="PF00144">
    <property type="entry name" value="Beta-lactamase"/>
    <property type="match status" value="1"/>
</dbReference>
<dbReference type="InterPro" id="IPR012338">
    <property type="entry name" value="Beta-lactam/transpept-like"/>
</dbReference>
<dbReference type="PANTHER" id="PTHR43283">
    <property type="entry name" value="BETA-LACTAMASE-RELATED"/>
    <property type="match status" value="1"/>
</dbReference>
<dbReference type="RefSeq" id="XP_022469710.1">
    <property type="nucleotide sequence ID" value="XM_022623811.1"/>
</dbReference>
<evidence type="ECO:0000313" key="5">
    <source>
        <dbReference type="Proteomes" id="UP000176998"/>
    </source>
</evidence>
<dbReference type="Proteomes" id="UP000176998">
    <property type="component" value="Unassembled WGS sequence"/>
</dbReference>
<evidence type="ECO:0000259" key="3">
    <source>
        <dbReference type="Pfam" id="PF00144"/>
    </source>
</evidence>
<dbReference type="OrthoDB" id="428260at2759"/>
<dbReference type="GeneID" id="34565321"/>
<comment type="similarity">
    <text evidence="1">Belongs to the class-A beta-lactamase family.</text>
</comment>
<gene>
    <name evidence="4" type="ORF">CORC01_12190</name>
</gene>
<comment type="caution">
    <text evidence="4">The sequence shown here is derived from an EMBL/GenBank/DDBJ whole genome shotgun (WGS) entry which is preliminary data.</text>
</comment>
<dbReference type="PANTHER" id="PTHR43283:SF17">
    <property type="entry name" value="(LOVD), PUTATIVE (AFU_ORTHOLOGUE AFUA_5G00920)-RELATED"/>
    <property type="match status" value="1"/>
</dbReference>
<reference evidence="4 5" key="1">
    <citation type="submission" date="2016-09" db="EMBL/GenBank/DDBJ databases">
        <authorList>
            <person name="Capua I."/>
            <person name="De Benedictis P."/>
            <person name="Joannis T."/>
            <person name="Lombin L.H."/>
            <person name="Cattoli G."/>
        </authorList>
    </citation>
    <scope>NUCLEOTIDE SEQUENCE [LARGE SCALE GENOMIC DNA]</scope>
    <source>
        <strain evidence="4 5">IMI 309357</strain>
    </source>
</reference>
<protein>
    <submittedName>
        <fullName evidence="4">Beta-lactamase family protein</fullName>
    </submittedName>
</protein>
<proteinExistence type="inferred from homology"/>